<dbReference type="Proteomes" id="UP000321635">
    <property type="component" value="Unassembled WGS sequence"/>
</dbReference>
<sequence>MSWPEQLGALLEYKTTLLNAGIGGNRLLHDGSSEGAAALARFDRDVVAAPGVREVVLLEGINDIGFGAQNIANHVNIADLVAADLQLIARAHEHGLRILAGTLIPFEGADYYTTEGERARQALNTFIRSGVFDGVIDFDQALRDPDHPSRLRPDYARPDHLHPSDAGFTEMASTALRAGVGRSVATP</sequence>
<evidence type="ECO:0000313" key="3">
    <source>
        <dbReference type="EMBL" id="GEN61463.1"/>
    </source>
</evidence>
<dbReference type="Pfam" id="PF13472">
    <property type="entry name" value="Lipase_GDSL_2"/>
    <property type="match status" value="1"/>
</dbReference>
<evidence type="ECO:0000259" key="2">
    <source>
        <dbReference type="Pfam" id="PF13472"/>
    </source>
</evidence>
<dbReference type="PANTHER" id="PTHR43784">
    <property type="entry name" value="GDSL-LIKE LIPASE/ACYLHYDROLASE, PUTATIVE (AFU_ORTHOLOGUE AFUA_2G00820)-RELATED"/>
    <property type="match status" value="1"/>
</dbReference>
<feature type="compositionally biased region" description="Basic and acidic residues" evidence="1">
    <location>
        <begin position="147"/>
        <end position="163"/>
    </location>
</feature>
<dbReference type="InterPro" id="IPR013830">
    <property type="entry name" value="SGNH_hydro"/>
</dbReference>
<name>A0A511XEU0_9PROT</name>
<organism evidence="3 4">
    <name type="scientific">Acetobacter nitrogenifigens DSM 23921 = NBRC 105050</name>
    <dbReference type="NCBI Taxonomy" id="1120919"/>
    <lineage>
        <taxon>Bacteria</taxon>
        <taxon>Pseudomonadati</taxon>
        <taxon>Pseudomonadota</taxon>
        <taxon>Alphaproteobacteria</taxon>
        <taxon>Acetobacterales</taxon>
        <taxon>Acetobacteraceae</taxon>
        <taxon>Acetobacter</taxon>
    </lineage>
</organism>
<evidence type="ECO:0000313" key="4">
    <source>
        <dbReference type="Proteomes" id="UP000321635"/>
    </source>
</evidence>
<dbReference type="InterPro" id="IPR053140">
    <property type="entry name" value="GDSL_Rv0518-like"/>
</dbReference>
<dbReference type="EMBL" id="BJYF01000038">
    <property type="protein sequence ID" value="GEN61463.1"/>
    <property type="molecule type" value="Genomic_DNA"/>
</dbReference>
<protein>
    <recommendedName>
        <fullName evidence="2">SGNH hydrolase-type esterase domain-containing protein</fullName>
    </recommendedName>
</protein>
<gene>
    <name evidence="3" type="ORF">ANI02nite_33470</name>
</gene>
<dbReference type="Gene3D" id="3.40.50.1110">
    <property type="entry name" value="SGNH hydrolase"/>
    <property type="match status" value="1"/>
</dbReference>
<dbReference type="PANTHER" id="PTHR43784:SF2">
    <property type="entry name" value="GDSL-LIKE LIPASE_ACYLHYDROLASE, PUTATIVE (AFU_ORTHOLOGUE AFUA_2G00820)-RELATED"/>
    <property type="match status" value="1"/>
</dbReference>
<reference evidence="3 4" key="1">
    <citation type="submission" date="2019-07" db="EMBL/GenBank/DDBJ databases">
        <title>Whole genome shotgun sequence of Acetobacter nitrogenifigens NBRC 105050.</title>
        <authorList>
            <person name="Hosoyama A."/>
            <person name="Uohara A."/>
            <person name="Ohji S."/>
            <person name="Ichikawa N."/>
        </authorList>
    </citation>
    <scope>NUCLEOTIDE SEQUENCE [LARGE SCALE GENOMIC DNA]</scope>
    <source>
        <strain evidence="3 4">NBRC 105050</strain>
    </source>
</reference>
<keyword evidence="4" id="KW-1185">Reference proteome</keyword>
<feature type="region of interest" description="Disordered" evidence="1">
    <location>
        <begin position="147"/>
        <end position="166"/>
    </location>
</feature>
<dbReference type="InterPro" id="IPR036514">
    <property type="entry name" value="SGNH_hydro_sf"/>
</dbReference>
<proteinExistence type="predicted"/>
<accession>A0A511XEU0</accession>
<comment type="caution">
    <text evidence="3">The sequence shown here is derived from an EMBL/GenBank/DDBJ whole genome shotgun (WGS) entry which is preliminary data.</text>
</comment>
<dbReference type="SUPFAM" id="SSF52266">
    <property type="entry name" value="SGNH hydrolase"/>
    <property type="match status" value="1"/>
</dbReference>
<dbReference type="STRING" id="1120919.GCA_000429165_03429"/>
<feature type="domain" description="SGNH hydrolase-type esterase" evidence="2">
    <location>
        <begin position="2"/>
        <end position="167"/>
    </location>
</feature>
<dbReference type="GO" id="GO:0016788">
    <property type="term" value="F:hydrolase activity, acting on ester bonds"/>
    <property type="evidence" value="ECO:0007669"/>
    <property type="project" value="UniProtKB-ARBA"/>
</dbReference>
<dbReference type="AlphaFoldDB" id="A0A511XEU0"/>
<evidence type="ECO:0000256" key="1">
    <source>
        <dbReference type="SAM" id="MobiDB-lite"/>
    </source>
</evidence>